<keyword evidence="4" id="KW-1185">Reference proteome</keyword>
<dbReference type="PANTHER" id="PTHR30050:SF5">
    <property type="entry name" value="DNAA REGULATORY INACTIVATOR HDA"/>
    <property type="match status" value="1"/>
</dbReference>
<organism evidence="3 4">
    <name type="scientific">Parahaliea aestuarii</name>
    <dbReference type="NCBI Taxonomy" id="1852021"/>
    <lineage>
        <taxon>Bacteria</taxon>
        <taxon>Pseudomonadati</taxon>
        <taxon>Pseudomonadota</taxon>
        <taxon>Gammaproteobacteria</taxon>
        <taxon>Cellvibrionales</taxon>
        <taxon>Halieaceae</taxon>
        <taxon>Parahaliea</taxon>
    </lineage>
</organism>
<dbReference type="GO" id="GO:0032297">
    <property type="term" value="P:negative regulation of DNA-templated DNA replication initiation"/>
    <property type="evidence" value="ECO:0007669"/>
    <property type="project" value="InterPro"/>
</dbReference>
<dbReference type="Gene3D" id="3.40.50.300">
    <property type="entry name" value="P-loop containing nucleotide triphosphate hydrolases"/>
    <property type="match status" value="1"/>
</dbReference>
<dbReference type="AlphaFoldDB" id="A0A5C8ZPQ0"/>
<comment type="caution">
    <text evidence="3">The sequence shown here is derived from an EMBL/GenBank/DDBJ whole genome shotgun (WGS) entry which is preliminary data.</text>
</comment>
<dbReference type="OrthoDB" id="9784878at2"/>
<dbReference type="Pfam" id="PF00308">
    <property type="entry name" value="Bac_DnaA"/>
    <property type="match status" value="1"/>
</dbReference>
<dbReference type="InterPro" id="IPR027417">
    <property type="entry name" value="P-loop_NTPase"/>
</dbReference>
<evidence type="ECO:0000313" key="4">
    <source>
        <dbReference type="Proteomes" id="UP000321933"/>
    </source>
</evidence>
<dbReference type="GO" id="GO:0006270">
    <property type="term" value="P:DNA replication initiation"/>
    <property type="evidence" value="ECO:0007669"/>
    <property type="project" value="TreeGrafter"/>
</dbReference>
<dbReference type="InterPro" id="IPR017788">
    <property type="entry name" value="Hda"/>
</dbReference>
<evidence type="ECO:0000259" key="2">
    <source>
        <dbReference type="Pfam" id="PF22688"/>
    </source>
</evidence>
<protein>
    <submittedName>
        <fullName evidence="3">DnaA regulatory inactivator Hda</fullName>
    </submittedName>
</protein>
<evidence type="ECO:0000259" key="1">
    <source>
        <dbReference type="Pfam" id="PF00308"/>
    </source>
</evidence>
<evidence type="ECO:0000313" key="3">
    <source>
        <dbReference type="EMBL" id="TXS89764.1"/>
    </source>
</evidence>
<dbReference type="EMBL" id="VRYZ01000008">
    <property type="protein sequence ID" value="TXS89764.1"/>
    <property type="molecule type" value="Genomic_DNA"/>
</dbReference>
<feature type="domain" description="Chromosomal replication initiator protein DnaA ATPAse" evidence="1">
    <location>
        <begin position="99"/>
        <end position="163"/>
    </location>
</feature>
<dbReference type="InterPro" id="IPR013317">
    <property type="entry name" value="DnaA_dom"/>
</dbReference>
<name>A0A5C8ZPQ0_9GAMM</name>
<dbReference type="NCBIfam" id="TIGR03420">
    <property type="entry name" value="DnaA_homol_Hda"/>
    <property type="match status" value="1"/>
</dbReference>
<dbReference type="InterPro" id="IPR055199">
    <property type="entry name" value="Hda_lid"/>
</dbReference>
<dbReference type="Pfam" id="PF22688">
    <property type="entry name" value="Hda_lid"/>
    <property type="match status" value="1"/>
</dbReference>
<accession>A0A5C8ZPQ0</accession>
<dbReference type="PANTHER" id="PTHR30050">
    <property type="entry name" value="CHROMOSOMAL REPLICATION INITIATOR PROTEIN DNAA"/>
    <property type="match status" value="1"/>
</dbReference>
<dbReference type="SUPFAM" id="SSF52540">
    <property type="entry name" value="P-loop containing nucleoside triphosphate hydrolases"/>
    <property type="match status" value="1"/>
</dbReference>
<gene>
    <name evidence="3" type="primary">hda</name>
    <name evidence="3" type="ORF">FVW59_17320</name>
</gene>
<reference evidence="3 4" key="1">
    <citation type="submission" date="2019-08" db="EMBL/GenBank/DDBJ databases">
        <title>Parahaliea maris sp. nov., isolated from the surface seawater.</title>
        <authorList>
            <person name="Liu Y."/>
        </authorList>
    </citation>
    <scope>NUCLEOTIDE SEQUENCE [LARGE SCALE GENOMIC DNA]</scope>
    <source>
        <strain evidence="3 4">S2-26</strain>
    </source>
</reference>
<dbReference type="Gene3D" id="1.10.8.60">
    <property type="match status" value="1"/>
</dbReference>
<sequence>MSVSSAAPGGHQLALNVHLRDDATLDNFLATESVAPLLPQLRQQLEPCGEPVIFLHGAGGSGKSHLLQASCHLAGEGALYLPLAELLDHPPDAVLADMENLALVCLDDLQAVAGDETWEQALFHFFNRARAAGCRLLLAADAAPRHLAVQLADLRSRLGWGIVYHLPDSDDEHKCRVLAFRAGRRGLQLPPEVARFIVVRAPRALPELLDILALLDRHSLAEQRALTVPFVKRVLDW</sequence>
<dbReference type="Proteomes" id="UP000321933">
    <property type="component" value="Unassembled WGS sequence"/>
</dbReference>
<proteinExistence type="predicted"/>
<feature type="domain" description="Hda lid" evidence="2">
    <location>
        <begin position="171"/>
        <end position="235"/>
    </location>
</feature>